<dbReference type="SMART" id="SM00862">
    <property type="entry name" value="Trans_reg_C"/>
    <property type="match status" value="1"/>
</dbReference>
<dbReference type="GO" id="GO:0006355">
    <property type="term" value="P:regulation of DNA-templated transcription"/>
    <property type="evidence" value="ECO:0007669"/>
    <property type="project" value="InterPro"/>
</dbReference>
<dbReference type="FunFam" id="1.10.10.10:FF:000005">
    <property type="entry name" value="Two-component system response regulator"/>
    <property type="match status" value="1"/>
</dbReference>
<dbReference type="Pfam" id="PF00486">
    <property type="entry name" value="Trans_reg_C"/>
    <property type="match status" value="1"/>
</dbReference>
<keyword evidence="3" id="KW-0805">Transcription regulation</keyword>
<dbReference type="InterPro" id="IPR011006">
    <property type="entry name" value="CheY-like_superfamily"/>
</dbReference>
<sequence length="235" mass="25967">MTVLVVDDDRAIRDAVMRAIKFDGMECEAVATAREALQYINGERGKRPDLVILDLGLPDLDGLEVVRQVRAKGDDLPILVLTARTQISDRVAGLDAGADDYLPKPFALPELLARVRALLRRIQIDATPSGVVPSGEVYQIEDLIVDCGAYRATRSGRHCNLTRTEFSLLEVLAKNSGKVVPRDMLLEKVWGWASPTLSNGLDVYIGYLRKKLEEGGEPRLVQTVRGVGYVLRLEE</sequence>
<proteinExistence type="predicted"/>
<evidence type="ECO:0000313" key="8">
    <source>
        <dbReference type="EMBL" id="CAB4567724.1"/>
    </source>
</evidence>
<dbReference type="EMBL" id="CAEZTT010000004">
    <property type="protein sequence ID" value="CAB4567724.1"/>
    <property type="molecule type" value="Genomic_DNA"/>
</dbReference>
<evidence type="ECO:0000259" key="6">
    <source>
        <dbReference type="PROSITE" id="PS50110"/>
    </source>
</evidence>
<dbReference type="GO" id="GO:0000156">
    <property type="term" value="F:phosphorelay response regulator activity"/>
    <property type="evidence" value="ECO:0007669"/>
    <property type="project" value="TreeGrafter"/>
</dbReference>
<feature type="domain" description="Response regulatory" evidence="6">
    <location>
        <begin position="2"/>
        <end position="119"/>
    </location>
</feature>
<dbReference type="CDD" id="cd00383">
    <property type="entry name" value="trans_reg_C"/>
    <property type="match status" value="1"/>
</dbReference>
<dbReference type="InterPro" id="IPR039420">
    <property type="entry name" value="WalR-like"/>
</dbReference>
<keyword evidence="5" id="KW-0804">Transcription</keyword>
<dbReference type="AlphaFoldDB" id="A0A6J6DWZ5"/>
<dbReference type="Gene3D" id="6.10.250.690">
    <property type="match status" value="1"/>
</dbReference>
<evidence type="ECO:0000259" key="7">
    <source>
        <dbReference type="PROSITE" id="PS51755"/>
    </source>
</evidence>
<evidence type="ECO:0000256" key="1">
    <source>
        <dbReference type="ARBA" id="ARBA00022553"/>
    </source>
</evidence>
<evidence type="ECO:0000256" key="2">
    <source>
        <dbReference type="ARBA" id="ARBA00023012"/>
    </source>
</evidence>
<dbReference type="Pfam" id="PF00072">
    <property type="entry name" value="Response_reg"/>
    <property type="match status" value="1"/>
</dbReference>
<dbReference type="PANTHER" id="PTHR48111:SF22">
    <property type="entry name" value="REGULATOR OF RPOS"/>
    <property type="match status" value="1"/>
</dbReference>
<protein>
    <submittedName>
        <fullName evidence="8">Unannotated protein</fullName>
    </submittedName>
</protein>
<dbReference type="InterPro" id="IPR016032">
    <property type="entry name" value="Sig_transdc_resp-reg_C-effctor"/>
</dbReference>
<evidence type="ECO:0000256" key="4">
    <source>
        <dbReference type="ARBA" id="ARBA00023125"/>
    </source>
</evidence>
<dbReference type="GO" id="GO:0032993">
    <property type="term" value="C:protein-DNA complex"/>
    <property type="evidence" value="ECO:0007669"/>
    <property type="project" value="TreeGrafter"/>
</dbReference>
<dbReference type="PROSITE" id="PS50110">
    <property type="entry name" value="RESPONSE_REGULATORY"/>
    <property type="match status" value="1"/>
</dbReference>
<dbReference type="PROSITE" id="PS51755">
    <property type="entry name" value="OMPR_PHOB"/>
    <property type="match status" value="1"/>
</dbReference>
<accession>A0A6J6DWZ5</accession>
<dbReference type="SUPFAM" id="SSF46894">
    <property type="entry name" value="C-terminal effector domain of the bipartite response regulators"/>
    <property type="match status" value="1"/>
</dbReference>
<dbReference type="GO" id="GO:0000976">
    <property type="term" value="F:transcription cis-regulatory region binding"/>
    <property type="evidence" value="ECO:0007669"/>
    <property type="project" value="TreeGrafter"/>
</dbReference>
<organism evidence="8">
    <name type="scientific">freshwater metagenome</name>
    <dbReference type="NCBI Taxonomy" id="449393"/>
    <lineage>
        <taxon>unclassified sequences</taxon>
        <taxon>metagenomes</taxon>
        <taxon>ecological metagenomes</taxon>
    </lineage>
</organism>
<dbReference type="InterPro" id="IPR036388">
    <property type="entry name" value="WH-like_DNA-bd_sf"/>
</dbReference>
<keyword evidence="1" id="KW-0597">Phosphoprotein</keyword>
<name>A0A6J6DWZ5_9ZZZZ</name>
<dbReference type="CDD" id="cd17627">
    <property type="entry name" value="REC_OmpR_PrrA-like"/>
    <property type="match status" value="1"/>
</dbReference>
<dbReference type="Gene3D" id="3.40.50.2300">
    <property type="match status" value="1"/>
</dbReference>
<dbReference type="SMART" id="SM00448">
    <property type="entry name" value="REC"/>
    <property type="match status" value="1"/>
</dbReference>
<evidence type="ECO:0000256" key="3">
    <source>
        <dbReference type="ARBA" id="ARBA00023015"/>
    </source>
</evidence>
<dbReference type="InterPro" id="IPR001867">
    <property type="entry name" value="OmpR/PhoB-type_DNA-bd"/>
</dbReference>
<feature type="domain" description="OmpR/PhoB-type" evidence="7">
    <location>
        <begin position="135"/>
        <end position="233"/>
    </location>
</feature>
<gene>
    <name evidence="8" type="ORF">UFOPK1726_00092</name>
</gene>
<dbReference type="GO" id="GO:0005829">
    <property type="term" value="C:cytosol"/>
    <property type="evidence" value="ECO:0007669"/>
    <property type="project" value="TreeGrafter"/>
</dbReference>
<keyword evidence="4" id="KW-0238">DNA-binding</keyword>
<dbReference type="SUPFAM" id="SSF52172">
    <property type="entry name" value="CheY-like"/>
    <property type="match status" value="1"/>
</dbReference>
<dbReference type="Gene3D" id="1.10.10.10">
    <property type="entry name" value="Winged helix-like DNA-binding domain superfamily/Winged helix DNA-binding domain"/>
    <property type="match status" value="1"/>
</dbReference>
<dbReference type="InterPro" id="IPR001789">
    <property type="entry name" value="Sig_transdc_resp-reg_receiver"/>
</dbReference>
<evidence type="ECO:0000256" key="5">
    <source>
        <dbReference type="ARBA" id="ARBA00023163"/>
    </source>
</evidence>
<reference evidence="8" key="1">
    <citation type="submission" date="2020-05" db="EMBL/GenBank/DDBJ databases">
        <authorList>
            <person name="Chiriac C."/>
            <person name="Salcher M."/>
            <person name="Ghai R."/>
            <person name="Kavagutti S V."/>
        </authorList>
    </citation>
    <scope>NUCLEOTIDE SEQUENCE</scope>
</reference>
<dbReference type="PANTHER" id="PTHR48111">
    <property type="entry name" value="REGULATOR OF RPOS"/>
    <property type="match status" value="1"/>
</dbReference>
<keyword evidence="2" id="KW-0902">Two-component regulatory system</keyword>